<dbReference type="InterPro" id="IPR002110">
    <property type="entry name" value="Ankyrin_rpt"/>
</dbReference>
<feature type="repeat" description="ANK" evidence="3">
    <location>
        <begin position="29"/>
        <end position="61"/>
    </location>
</feature>
<dbReference type="PANTHER" id="PTHR24201:SF2">
    <property type="entry name" value="ANKYRIN REPEAT DOMAIN-CONTAINING PROTEIN 42"/>
    <property type="match status" value="1"/>
</dbReference>
<dbReference type="PROSITE" id="PS50297">
    <property type="entry name" value="ANK_REP_REGION"/>
    <property type="match status" value="2"/>
</dbReference>
<keyword evidence="2 3" id="KW-0040">ANK repeat</keyword>
<accession>A0A3P7MZH6</accession>
<dbReference type="PANTHER" id="PTHR24201">
    <property type="entry name" value="ANK_REP_REGION DOMAIN-CONTAINING PROTEIN"/>
    <property type="match status" value="1"/>
</dbReference>
<dbReference type="EMBL" id="UYRT01089812">
    <property type="protein sequence ID" value="VDN35354.1"/>
    <property type="molecule type" value="Genomic_DNA"/>
</dbReference>
<evidence type="ECO:0000313" key="4">
    <source>
        <dbReference type="EMBL" id="VDN35354.1"/>
    </source>
</evidence>
<reference evidence="4 5" key="1">
    <citation type="submission" date="2018-11" db="EMBL/GenBank/DDBJ databases">
        <authorList>
            <consortium name="Pathogen Informatics"/>
        </authorList>
    </citation>
    <scope>NUCLEOTIDE SEQUENCE [LARGE SCALE GENOMIC DNA]</scope>
</reference>
<proteinExistence type="predicted"/>
<dbReference type="GO" id="GO:0005634">
    <property type="term" value="C:nucleus"/>
    <property type="evidence" value="ECO:0007669"/>
    <property type="project" value="TreeGrafter"/>
</dbReference>
<organism evidence="4 5">
    <name type="scientific">Gongylonema pulchrum</name>
    <dbReference type="NCBI Taxonomy" id="637853"/>
    <lineage>
        <taxon>Eukaryota</taxon>
        <taxon>Metazoa</taxon>
        <taxon>Ecdysozoa</taxon>
        <taxon>Nematoda</taxon>
        <taxon>Chromadorea</taxon>
        <taxon>Rhabditida</taxon>
        <taxon>Spirurina</taxon>
        <taxon>Spiruromorpha</taxon>
        <taxon>Spiruroidea</taxon>
        <taxon>Gongylonematidae</taxon>
        <taxon>Gongylonema</taxon>
    </lineage>
</organism>
<dbReference type="Pfam" id="PF12796">
    <property type="entry name" value="Ank_2"/>
    <property type="match status" value="1"/>
</dbReference>
<dbReference type="AlphaFoldDB" id="A0A3P7MZH6"/>
<evidence type="ECO:0000256" key="3">
    <source>
        <dbReference type="PROSITE-ProRule" id="PRU00023"/>
    </source>
</evidence>
<evidence type="ECO:0000313" key="5">
    <source>
        <dbReference type="Proteomes" id="UP000271098"/>
    </source>
</evidence>
<keyword evidence="1" id="KW-0677">Repeat</keyword>
<dbReference type="PROSITE" id="PS50088">
    <property type="entry name" value="ANK_REPEAT"/>
    <property type="match status" value="2"/>
</dbReference>
<feature type="repeat" description="ANK" evidence="3">
    <location>
        <begin position="1"/>
        <end position="28"/>
    </location>
</feature>
<dbReference type="InterPro" id="IPR036770">
    <property type="entry name" value="Ankyrin_rpt-contain_sf"/>
</dbReference>
<evidence type="ECO:0000256" key="1">
    <source>
        <dbReference type="ARBA" id="ARBA00022737"/>
    </source>
</evidence>
<dbReference type="SMART" id="SM00248">
    <property type="entry name" value="ANK"/>
    <property type="match status" value="2"/>
</dbReference>
<evidence type="ECO:0000256" key="2">
    <source>
        <dbReference type="ARBA" id="ARBA00023043"/>
    </source>
</evidence>
<keyword evidence="5" id="KW-1185">Reference proteome</keyword>
<dbReference type="Proteomes" id="UP000271098">
    <property type="component" value="Unassembled WGS sequence"/>
</dbReference>
<gene>
    <name evidence="4" type="ORF">GPUH_LOCUS20123</name>
</gene>
<dbReference type="InterPro" id="IPR050776">
    <property type="entry name" value="Ank_Repeat/CDKN_Inhibitor"/>
</dbReference>
<protein>
    <submittedName>
        <fullName evidence="4">Uncharacterized protein</fullName>
    </submittedName>
</protein>
<dbReference type="SUPFAM" id="SSF48403">
    <property type="entry name" value="Ankyrin repeat"/>
    <property type="match status" value="1"/>
</dbReference>
<dbReference type="Gene3D" id="1.25.40.20">
    <property type="entry name" value="Ankyrin repeat-containing domain"/>
    <property type="match status" value="1"/>
</dbReference>
<dbReference type="OrthoDB" id="5846319at2759"/>
<name>A0A3P7MZH6_9BILA</name>
<sequence length="116" mass="12897">MHLALRRSHIDIALLLITKGCKLDIQDKNGDTALHIAARIGLLSAVQTLCHLGASVDIPNQWEISQLRNQTTYRLFLHIPKCKTVKILSSKRQLDGIAQNTFMVQLGSKGNSLIEI</sequence>